<reference evidence="5 7" key="1">
    <citation type="journal article" date="2016" name="Front. Microbiol.">
        <title>Comprehensive Phylogenetic Analysis of Bovine Non-aureus Staphylococci Species Based on Whole-Genome Sequencing.</title>
        <authorList>
            <person name="Naushad S."/>
            <person name="Barkema H.W."/>
            <person name="Luby C."/>
            <person name="Condas L.A."/>
            <person name="Nobrega D.B."/>
            <person name="Carson D.A."/>
            <person name="De Buck J."/>
        </authorList>
    </citation>
    <scope>NUCLEOTIDE SEQUENCE [LARGE SCALE GENOMIC DNA]</scope>
    <source>
        <strain evidence="5 7">SNUC 4337</strain>
    </source>
</reference>
<protein>
    <recommendedName>
        <fullName evidence="3">Putative hydro-lyase BUZ61_02330</fullName>
        <ecNumber evidence="3">4.2.1.-</ecNumber>
    </recommendedName>
</protein>
<reference evidence="6 8" key="3">
    <citation type="submission" date="2018-06" db="EMBL/GenBank/DDBJ databases">
        <authorList>
            <consortium name="Pathogen Informatics"/>
            <person name="Doyle S."/>
        </authorList>
    </citation>
    <scope>NUCLEOTIDE SEQUENCE [LARGE SCALE GENOMIC DNA]</scope>
    <source>
        <strain evidence="6 8">NCTC13834</strain>
    </source>
</reference>
<comment type="similarity">
    <text evidence="1 3">Belongs to the D-glutamate cyclase family.</text>
</comment>
<evidence type="ECO:0000313" key="4">
    <source>
        <dbReference type="EMBL" id="MBO1226302.1"/>
    </source>
</evidence>
<dbReference type="AlphaFoldDB" id="A0A2T4SDE7"/>
<dbReference type="SUPFAM" id="SSF160920">
    <property type="entry name" value="PSTPO5379-like"/>
    <property type="match status" value="1"/>
</dbReference>
<dbReference type="OrthoDB" id="149585at2"/>
<evidence type="ECO:0000313" key="5">
    <source>
        <dbReference type="EMBL" id="PTK60428.1"/>
    </source>
</evidence>
<dbReference type="PANTHER" id="PTHR32022:SF10">
    <property type="entry name" value="D-GLUTAMATE CYCLASE, MITOCHONDRIAL"/>
    <property type="match status" value="1"/>
</dbReference>
<dbReference type="PIRSF" id="PIRSF029755">
    <property type="entry name" value="UCP029755"/>
    <property type="match status" value="1"/>
</dbReference>
<evidence type="ECO:0000256" key="3">
    <source>
        <dbReference type="HAMAP-Rule" id="MF_01830"/>
    </source>
</evidence>
<gene>
    <name evidence="5" type="ORF">BUZ61_02330</name>
    <name evidence="4" type="ORF">J3T88_03065</name>
    <name evidence="6" type="ORF">NCTC13834_00434</name>
</gene>
<dbReference type="EC" id="4.2.1.-" evidence="3"/>
<evidence type="ECO:0000313" key="9">
    <source>
        <dbReference type="Proteomes" id="UP000664081"/>
    </source>
</evidence>
<evidence type="ECO:0000256" key="2">
    <source>
        <dbReference type="ARBA" id="ARBA00023239"/>
    </source>
</evidence>
<accession>A0A2T4SDE7</accession>
<evidence type="ECO:0000313" key="8">
    <source>
        <dbReference type="Proteomes" id="UP000254412"/>
    </source>
</evidence>
<proteinExistence type="inferred from homology"/>
<keyword evidence="2 3" id="KW-0456">Lyase</keyword>
<dbReference type="Pfam" id="PF07286">
    <property type="entry name" value="D-Glu_cyclase"/>
    <property type="match status" value="1"/>
</dbReference>
<dbReference type="FunFam" id="3.30.2040.10:FF:000001">
    <property type="entry name" value="D-glutamate cyclase, mitochondrial"/>
    <property type="match status" value="1"/>
</dbReference>
<dbReference type="HAMAP" id="MF_01830">
    <property type="entry name" value="Hydro_lyase"/>
    <property type="match status" value="1"/>
</dbReference>
<reference evidence="4 9" key="4">
    <citation type="submission" date="2021-03" db="EMBL/GenBank/DDBJ databases">
        <title>Staphylococci and Mammaliicocci in bats.</title>
        <authorList>
            <person name="Fountain K."/>
        </authorList>
    </citation>
    <scope>NUCLEOTIDE SEQUENCE [LARGE SCALE GENOMIC DNA]</scope>
    <source>
        <strain evidence="4 9">18_1_E_SW</strain>
    </source>
</reference>
<sequence length="261" mass="28864">MNLQTEHPSTLRKLISEGTLTGHTSGMAKGYIQANVVILPSAYAYDFLKFCFRNPKTCPLLDVSEKGSTHFPFYGKNANITSEVAQYRVYRYGELVESPVNIKHLFNDDMVSFLIGCSFTFEHALLEAGLPIRHIEEEHNVPMYVTNIPAAPSGQFSGNITVSMRPMTMQQAIKATEITTHFKNVHGTPIHIGDPSEIGIENITQPDFGEPVTIKENEVPVFWGCGVTPQSVALDAKPELMVTHAPGHMFITDVPDSQLSD</sequence>
<dbReference type="InterPro" id="IPR038021">
    <property type="entry name" value="Putative_hydro-lyase"/>
</dbReference>
<organism evidence="5 7">
    <name type="scientific">Staphylococcus nepalensis</name>
    <dbReference type="NCBI Taxonomy" id="214473"/>
    <lineage>
        <taxon>Bacteria</taxon>
        <taxon>Bacillati</taxon>
        <taxon>Bacillota</taxon>
        <taxon>Bacilli</taxon>
        <taxon>Bacillales</taxon>
        <taxon>Staphylococcaceae</taxon>
        <taxon>Staphylococcus</taxon>
    </lineage>
</organism>
<reference evidence="5" key="2">
    <citation type="submission" date="2018-03" db="EMBL/GenBank/DDBJ databases">
        <authorList>
            <person name="Keele B.F."/>
        </authorList>
    </citation>
    <scope>NUCLEOTIDE SEQUENCE</scope>
    <source>
        <strain evidence="5">SNUC 4337</strain>
    </source>
</reference>
<dbReference type="RefSeq" id="WP_103373463.1">
    <property type="nucleotide sequence ID" value="NZ_BMCF01000001.1"/>
</dbReference>
<dbReference type="PANTHER" id="PTHR32022">
    <property type="entry name" value="D-GLUTAMATE CYCLASE, MITOCHONDRIAL"/>
    <property type="match status" value="1"/>
</dbReference>
<dbReference type="EMBL" id="PZHR01000006">
    <property type="protein sequence ID" value="PTK60428.1"/>
    <property type="molecule type" value="Genomic_DNA"/>
</dbReference>
<evidence type="ECO:0000313" key="7">
    <source>
        <dbReference type="Proteomes" id="UP000240400"/>
    </source>
</evidence>
<evidence type="ECO:0000313" key="6">
    <source>
        <dbReference type="EMBL" id="SUM54149.1"/>
    </source>
</evidence>
<dbReference type="Proteomes" id="UP000240400">
    <property type="component" value="Unassembled WGS sequence"/>
</dbReference>
<dbReference type="NCBIfam" id="NF003969">
    <property type="entry name" value="PRK05463.1"/>
    <property type="match status" value="1"/>
</dbReference>
<dbReference type="EMBL" id="JAFNLT010000002">
    <property type="protein sequence ID" value="MBO1226302.1"/>
    <property type="molecule type" value="Genomic_DNA"/>
</dbReference>
<dbReference type="GO" id="GO:0016829">
    <property type="term" value="F:lyase activity"/>
    <property type="evidence" value="ECO:0007669"/>
    <property type="project" value="UniProtKB-KW"/>
</dbReference>
<dbReference type="Proteomes" id="UP000254412">
    <property type="component" value="Unassembled WGS sequence"/>
</dbReference>
<dbReference type="EMBL" id="UHDS01000001">
    <property type="protein sequence ID" value="SUM54149.1"/>
    <property type="molecule type" value="Genomic_DNA"/>
</dbReference>
<dbReference type="Gene3D" id="3.30.2040.10">
    <property type="entry name" value="PSTPO5379-like domain"/>
    <property type="match status" value="1"/>
</dbReference>
<dbReference type="Proteomes" id="UP000664081">
    <property type="component" value="Unassembled WGS sequence"/>
</dbReference>
<dbReference type="InterPro" id="IPR009906">
    <property type="entry name" value="D-Glu_cyclase"/>
</dbReference>
<name>A0A2T4SDE7_9STAP</name>
<dbReference type="InterPro" id="IPR016938">
    <property type="entry name" value="UPF0317"/>
</dbReference>
<evidence type="ECO:0000256" key="1">
    <source>
        <dbReference type="ARBA" id="ARBA00007896"/>
    </source>
</evidence>
<dbReference type="Gene3D" id="3.40.1640.10">
    <property type="entry name" value="PSTPO5379-like"/>
    <property type="match status" value="1"/>
</dbReference>
<keyword evidence="9" id="KW-1185">Reference proteome</keyword>